<dbReference type="InterPro" id="IPR036390">
    <property type="entry name" value="WH_DNA-bd_sf"/>
</dbReference>
<dbReference type="GO" id="GO:0003677">
    <property type="term" value="F:DNA binding"/>
    <property type="evidence" value="ECO:0007669"/>
    <property type="project" value="UniProtKB-KW"/>
</dbReference>
<feature type="domain" description="HTH gntR-type" evidence="4">
    <location>
        <begin position="16"/>
        <end position="84"/>
    </location>
</feature>
<evidence type="ECO:0000256" key="1">
    <source>
        <dbReference type="ARBA" id="ARBA00023015"/>
    </source>
</evidence>
<dbReference type="InterPro" id="IPR050679">
    <property type="entry name" value="Bact_HTH_transcr_reg"/>
</dbReference>
<evidence type="ECO:0000313" key="5">
    <source>
        <dbReference type="EMBL" id="AEN90077.1"/>
    </source>
</evidence>
<dbReference type="Pfam" id="PF07702">
    <property type="entry name" value="UTRA"/>
    <property type="match status" value="1"/>
</dbReference>
<dbReference type="SUPFAM" id="SSF64288">
    <property type="entry name" value="Chorismate lyase-like"/>
    <property type="match status" value="1"/>
</dbReference>
<name>A0A8D3X2W6_PRIMW</name>
<dbReference type="CDD" id="cd07377">
    <property type="entry name" value="WHTH_GntR"/>
    <property type="match status" value="1"/>
</dbReference>
<keyword evidence="5" id="KW-0456">Lyase</keyword>
<dbReference type="EMBL" id="CP003017">
    <property type="protein sequence ID" value="AEN90077.1"/>
    <property type="molecule type" value="Genomic_DNA"/>
</dbReference>
<dbReference type="FunFam" id="1.10.10.10:FF:000079">
    <property type="entry name" value="GntR family transcriptional regulator"/>
    <property type="match status" value="1"/>
</dbReference>
<evidence type="ECO:0000259" key="4">
    <source>
        <dbReference type="PROSITE" id="PS50949"/>
    </source>
</evidence>
<dbReference type="PANTHER" id="PTHR44846">
    <property type="entry name" value="MANNOSYL-D-GLYCERATE TRANSPORT/METABOLISM SYSTEM REPRESSOR MNGR-RELATED"/>
    <property type="match status" value="1"/>
</dbReference>
<dbReference type="Proteomes" id="UP000001283">
    <property type="component" value="Chromosome"/>
</dbReference>
<dbReference type="GO" id="GO:0016829">
    <property type="term" value="F:lyase activity"/>
    <property type="evidence" value="ECO:0007669"/>
    <property type="project" value="UniProtKB-KW"/>
</dbReference>
<gene>
    <name evidence="5" type="ORF">BMWSH_3195</name>
</gene>
<evidence type="ECO:0000313" key="6">
    <source>
        <dbReference type="Proteomes" id="UP000001283"/>
    </source>
</evidence>
<protein>
    <submittedName>
        <fullName evidence="5">Phosphonate C-P lyase system transcriptional regulator PhnF, GntR family</fullName>
    </submittedName>
</protein>
<dbReference type="Gene3D" id="1.10.10.10">
    <property type="entry name" value="Winged helix-like DNA-binding domain superfamily/Winged helix DNA-binding domain"/>
    <property type="match status" value="1"/>
</dbReference>
<dbReference type="PANTHER" id="PTHR44846:SF1">
    <property type="entry name" value="MANNOSYL-D-GLYCERATE TRANSPORT_METABOLISM SYSTEM REPRESSOR MNGR-RELATED"/>
    <property type="match status" value="1"/>
</dbReference>
<evidence type="ECO:0000256" key="3">
    <source>
        <dbReference type="ARBA" id="ARBA00023163"/>
    </source>
</evidence>
<dbReference type="Pfam" id="PF00392">
    <property type="entry name" value="GntR"/>
    <property type="match status" value="1"/>
</dbReference>
<dbReference type="InterPro" id="IPR000524">
    <property type="entry name" value="Tscrpt_reg_HTH_GntR"/>
</dbReference>
<dbReference type="SMART" id="SM00345">
    <property type="entry name" value="HTH_GNTR"/>
    <property type="match status" value="1"/>
</dbReference>
<dbReference type="SMART" id="SM00866">
    <property type="entry name" value="UTRA"/>
    <property type="match status" value="1"/>
</dbReference>
<dbReference type="GO" id="GO:0045892">
    <property type="term" value="P:negative regulation of DNA-templated transcription"/>
    <property type="evidence" value="ECO:0007669"/>
    <property type="project" value="TreeGrafter"/>
</dbReference>
<accession>A0A8D3X2W6</accession>
<keyword evidence="3" id="KW-0804">Transcription</keyword>
<sequence>MIDNTNKIVVEKNRPLPLYFQLKEVLKEKIEKGIYKPDELIPSERELIDTYGISRTPVRQALNELVAEGFLRREHGRGTFVAPKKIDQMFLESLSSFGDEMERKGLSFETKVLNKEIVEKTSTLQEIFGDKYQFFYRIDRLRYIEEDPYVLVTTYIPASLASGLLDEDLEVQSLYKTLELKYGFHISHAKRVIEAVNATSEDAGALNIPLMSAVQITKTTAFQKDSQPFEYSIGRYRGDLNKFTVEVKYERI</sequence>
<dbReference type="PRINTS" id="PR00035">
    <property type="entry name" value="HTHGNTR"/>
</dbReference>
<organism evidence="5 6">
    <name type="scientific">Priestia megaterium (strain WSH-002)</name>
    <name type="common">Bacillus megaterium</name>
    <dbReference type="NCBI Taxonomy" id="1006007"/>
    <lineage>
        <taxon>Bacteria</taxon>
        <taxon>Bacillati</taxon>
        <taxon>Bacillota</taxon>
        <taxon>Bacilli</taxon>
        <taxon>Bacillales</taxon>
        <taxon>Bacillaceae</taxon>
        <taxon>Priestia</taxon>
    </lineage>
</organism>
<dbReference type="InterPro" id="IPR011663">
    <property type="entry name" value="UTRA"/>
</dbReference>
<keyword evidence="1" id="KW-0805">Transcription regulation</keyword>
<dbReference type="SUPFAM" id="SSF46785">
    <property type="entry name" value="Winged helix' DNA-binding domain"/>
    <property type="match status" value="1"/>
</dbReference>
<dbReference type="GO" id="GO:0003700">
    <property type="term" value="F:DNA-binding transcription factor activity"/>
    <property type="evidence" value="ECO:0007669"/>
    <property type="project" value="InterPro"/>
</dbReference>
<dbReference type="AlphaFoldDB" id="A0A8D3X2W6"/>
<keyword evidence="2" id="KW-0238">DNA-binding</keyword>
<dbReference type="KEGG" id="bmh:BMWSH_3195"/>
<reference evidence="5 6" key="1">
    <citation type="journal article" date="2011" name="J. Bacteriol.">
        <title>Complete genome sequence of the industrial strain Bacillus megaterium WSH-002.</title>
        <authorList>
            <person name="Liu L."/>
            <person name="Li Y."/>
            <person name="Zhang J."/>
            <person name="Zou W."/>
            <person name="Zhou Z."/>
            <person name="Liu J."/>
            <person name="Li X."/>
            <person name="Wang L."/>
            <person name="Chen J."/>
        </authorList>
    </citation>
    <scope>NUCLEOTIDE SEQUENCE [LARGE SCALE GENOMIC DNA]</scope>
    <source>
        <strain evidence="5 6">WSH-002</strain>
    </source>
</reference>
<dbReference type="PROSITE" id="PS50949">
    <property type="entry name" value="HTH_GNTR"/>
    <property type="match status" value="1"/>
</dbReference>
<dbReference type="Gene3D" id="3.40.1410.10">
    <property type="entry name" value="Chorismate lyase-like"/>
    <property type="match status" value="1"/>
</dbReference>
<dbReference type="InterPro" id="IPR036388">
    <property type="entry name" value="WH-like_DNA-bd_sf"/>
</dbReference>
<proteinExistence type="predicted"/>
<dbReference type="InterPro" id="IPR028978">
    <property type="entry name" value="Chorismate_lyase_/UTRA_dom_sf"/>
</dbReference>
<dbReference type="RefSeq" id="WP_014460387.1">
    <property type="nucleotide sequence ID" value="NC_017138.1"/>
</dbReference>
<evidence type="ECO:0000256" key="2">
    <source>
        <dbReference type="ARBA" id="ARBA00023125"/>
    </source>
</evidence>